<dbReference type="GeneID" id="108072025"/>
<dbReference type="OrthoDB" id="7840250at2759"/>
<evidence type="ECO:0000313" key="2">
    <source>
        <dbReference type="Proteomes" id="UP001652661"/>
    </source>
</evidence>
<reference evidence="3" key="1">
    <citation type="submission" date="2025-08" db="UniProtKB">
        <authorList>
            <consortium name="RefSeq"/>
        </authorList>
    </citation>
    <scope>IDENTIFICATION</scope>
    <source>
        <strain evidence="3">14028-0561.14</strain>
        <tissue evidence="3">Whole fly</tissue>
    </source>
</reference>
<feature type="signal peptide" evidence="1">
    <location>
        <begin position="1"/>
        <end position="17"/>
    </location>
</feature>
<accession>A0A6P4HSG1</accession>
<dbReference type="AlphaFoldDB" id="A0A6P4HSG1"/>
<organism evidence="2 3">
    <name type="scientific">Drosophila kikkawai</name>
    <name type="common">Fruit fly</name>
    <dbReference type="NCBI Taxonomy" id="30033"/>
    <lineage>
        <taxon>Eukaryota</taxon>
        <taxon>Metazoa</taxon>
        <taxon>Ecdysozoa</taxon>
        <taxon>Arthropoda</taxon>
        <taxon>Hexapoda</taxon>
        <taxon>Insecta</taxon>
        <taxon>Pterygota</taxon>
        <taxon>Neoptera</taxon>
        <taxon>Endopterygota</taxon>
        <taxon>Diptera</taxon>
        <taxon>Brachycera</taxon>
        <taxon>Muscomorpha</taxon>
        <taxon>Ephydroidea</taxon>
        <taxon>Drosophilidae</taxon>
        <taxon>Drosophila</taxon>
        <taxon>Sophophora</taxon>
    </lineage>
</organism>
<dbReference type="RefSeq" id="XP_017018495.1">
    <property type="nucleotide sequence ID" value="XM_017163006.1"/>
</dbReference>
<gene>
    <name evidence="3" type="primary">LOC108072025</name>
</gene>
<protein>
    <submittedName>
        <fullName evidence="3">Uncharacterized protein</fullName>
    </submittedName>
</protein>
<feature type="chain" id="PRO_5027892761" evidence="1">
    <location>
        <begin position="18"/>
        <end position="61"/>
    </location>
</feature>
<evidence type="ECO:0000313" key="3">
    <source>
        <dbReference type="RefSeq" id="XP_017018495.1"/>
    </source>
</evidence>
<dbReference type="PROSITE" id="PS51257">
    <property type="entry name" value="PROKAR_LIPOPROTEIN"/>
    <property type="match status" value="1"/>
</dbReference>
<evidence type="ECO:0000256" key="1">
    <source>
        <dbReference type="SAM" id="SignalP"/>
    </source>
</evidence>
<dbReference type="Proteomes" id="UP001652661">
    <property type="component" value="Chromosome 3R"/>
</dbReference>
<keyword evidence="1" id="KW-0732">Signal</keyword>
<keyword evidence="2" id="KW-1185">Reference proteome</keyword>
<proteinExistence type="predicted"/>
<name>A0A6P4HSG1_DROKI</name>
<sequence>MLVKCTWLLMLVLSVMAGAFASSCPSGFNAENNRCVQDRPIHGTCPPGSSYALSINKCVHA</sequence>